<dbReference type="SMART" id="SM01083">
    <property type="entry name" value="Cir_N"/>
    <property type="match status" value="1"/>
</dbReference>
<dbReference type="PANTHER" id="PTHR16196">
    <property type="entry name" value="CELL CYCLE CONTROL PROTEIN CWF25"/>
    <property type="match status" value="1"/>
</dbReference>
<evidence type="ECO:0000313" key="11">
    <source>
        <dbReference type="Proteomes" id="UP001217754"/>
    </source>
</evidence>
<keyword evidence="3" id="KW-0507">mRNA processing</keyword>
<dbReference type="InterPro" id="IPR019339">
    <property type="entry name" value="CIR_N_dom"/>
</dbReference>
<evidence type="ECO:0000256" key="4">
    <source>
        <dbReference type="ARBA" id="ARBA00022728"/>
    </source>
</evidence>
<dbReference type="Proteomes" id="UP001217754">
    <property type="component" value="Chromosome 1"/>
</dbReference>
<evidence type="ECO:0000256" key="3">
    <source>
        <dbReference type="ARBA" id="ARBA00022664"/>
    </source>
</evidence>
<evidence type="ECO:0000256" key="1">
    <source>
        <dbReference type="ARBA" id="ARBA00004123"/>
    </source>
</evidence>
<name>A0AAF0J893_9BASI</name>
<reference evidence="10" key="1">
    <citation type="submission" date="2023-03" db="EMBL/GenBank/DDBJ databases">
        <title>Mating type loci evolution in Malassezia.</title>
        <authorList>
            <person name="Coelho M.A."/>
        </authorList>
    </citation>
    <scope>NUCLEOTIDE SEQUENCE</scope>
    <source>
        <strain evidence="10">CBS 9431</strain>
    </source>
</reference>
<keyword evidence="7" id="KW-0539">Nucleus</keyword>
<evidence type="ECO:0000256" key="2">
    <source>
        <dbReference type="ARBA" id="ARBA00006695"/>
    </source>
</evidence>
<feature type="domain" description="CBF1-interacting co-repressor CIR N-terminal" evidence="9">
    <location>
        <begin position="11"/>
        <end position="47"/>
    </location>
</feature>
<evidence type="ECO:0000256" key="6">
    <source>
        <dbReference type="ARBA" id="ARBA00023187"/>
    </source>
</evidence>
<feature type="compositionally biased region" description="Basic and acidic residues" evidence="8">
    <location>
        <begin position="309"/>
        <end position="318"/>
    </location>
</feature>
<feature type="compositionally biased region" description="Basic and acidic residues" evidence="8">
    <location>
        <begin position="197"/>
        <end position="213"/>
    </location>
</feature>
<keyword evidence="11" id="KW-1185">Reference proteome</keyword>
<evidence type="ECO:0000259" key="9">
    <source>
        <dbReference type="SMART" id="SM01083"/>
    </source>
</evidence>
<accession>A0AAF0J893</accession>
<feature type="compositionally biased region" description="Basic and acidic residues" evidence="8">
    <location>
        <begin position="223"/>
        <end position="298"/>
    </location>
</feature>
<evidence type="ECO:0000256" key="5">
    <source>
        <dbReference type="ARBA" id="ARBA00023054"/>
    </source>
</evidence>
<evidence type="ECO:0000256" key="8">
    <source>
        <dbReference type="SAM" id="MobiDB-lite"/>
    </source>
</evidence>
<comment type="similarity">
    <text evidence="2">Belongs to the CWC25 family.</text>
</comment>
<dbReference type="GO" id="GO:0005684">
    <property type="term" value="C:U2-type spliceosomal complex"/>
    <property type="evidence" value="ECO:0007669"/>
    <property type="project" value="TreeGrafter"/>
</dbReference>
<protein>
    <submittedName>
        <fullName evidence="10">RNA-splicing factor</fullName>
    </submittedName>
</protein>
<dbReference type="RefSeq" id="XP_060120319.1">
    <property type="nucleotide sequence ID" value="XM_060264336.1"/>
</dbReference>
<keyword evidence="5" id="KW-0175">Coiled coil</keyword>
<dbReference type="Pfam" id="PF12542">
    <property type="entry name" value="CWC25"/>
    <property type="match status" value="1"/>
</dbReference>
<feature type="region of interest" description="Disordered" evidence="8">
    <location>
        <begin position="158"/>
        <end position="371"/>
    </location>
</feature>
<feature type="region of interest" description="Disordered" evidence="8">
    <location>
        <begin position="41"/>
        <end position="61"/>
    </location>
</feature>
<proteinExistence type="inferred from homology"/>
<evidence type="ECO:0000313" key="10">
    <source>
        <dbReference type="EMBL" id="WFD37422.1"/>
    </source>
</evidence>
<organism evidence="10 11">
    <name type="scientific">Malassezia japonica</name>
    <dbReference type="NCBI Taxonomy" id="223818"/>
    <lineage>
        <taxon>Eukaryota</taxon>
        <taxon>Fungi</taxon>
        <taxon>Dikarya</taxon>
        <taxon>Basidiomycota</taxon>
        <taxon>Ustilaginomycotina</taxon>
        <taxon>Malasseziomycetes</taxon>
        <taxon>Malasseziales</taxon>
        <taxon>Malasseziaceae</taxon>
        <taxon>Malassezia</taxon>
    </lineage>
</organism>
<gene>
    <name evidence="10" type="primary">CWC25</name>
    <name evidence="10" type="ORF">MJAP1_000366</name>
</gene>
<dbReference type="InterPro" id="IPR022209">
    <property type="entry name" value="CWC25"/>
</dbReference>
<sequence length="411" mass="49493">MGAGDLNMKKSWHPLLHSNQEKVWLQEQEAAAERKKLEELRKEREHERQMQELQRIHEEAGGKKRVERVEWMYNTPAAKSGPSEGELEDYLLGKKRVDKLLQGNEAEQLSRTANIGAKDAPSANTQRDMAAKIREDPLLAIKQQEQAVYEMLMKDPTRLRQMRAKMGLEPERKERKHRHRHRDQDERREDRHRHRDERRSDYDRRDRDYDRRHDDHHRHRRRDDRERYDRRDDRERYDRGDDRSERYERRDDRTPRRTPRDDRDGYRSRPDDSYDRAARRDRTYTPRDTPRHTHDARPSRPRSRSPQRPRSDADREAKLAAMMSDAKKMDDERSARIQKITAEERSTQAEEDQRRNDAYDHSKWREGGGTGKAAFLVDQQRSLWGEQSGGMDLHERLRRSRHGLERIAPDE</sequence>
<comment type="subcellular location">
    <subcellularLocation>
        <location evidence="1">Nucleus</location>
    </subcellularLocation>
</comment>
<feature type="region of interest" description="Disordered" evidence="8">
    <location>
        <begin position="110"/>
        <end position="131"/>
    </location>
</feature>
<keyword evidence="6" id="KW-0508">mRNA splicing</keyword>
<dbReference type="EMBL" id="CP119958">
    <property type="protein sequence ID" value="WFD37422.1"/>
    <property type="molecule type" value="Genomic_DNA"/>
</dbReference>
<dbReference type="GeneID" id="85224015"/>
<dbReference type="GO" id="GO:0000398">
    <property type="term" value="P:mRNA splicing, via spliceosome"/>
    <property type="evidence" value="ECO:0007669"/>
    <property type="project" value="TreeGrafter"/>
</dbReference>
<evidence type="ECO:0000256" key="7">
    <source>
        <dbReference type="ARBA" id="ARBA00023242"/>
    </source>
</evidence>
<feature type="compositionally biased region" description="Basic and acidic residues" evidence="8">
    <location>
        <begin position="325"/>
        <end position="366"/>
    </location>
</feature>
<dbReference type="InterPro" id="IPR051376">
    <property type="entry name" value="CWC25_splicing_factor"/>
</dbReference>
<keyword evidence="4" id="KW-0747">Spliceosome</keyword>
<dbReference type="PANTHER" id="PTHR16196:SF0">
    <property type="entry name" value="PRE-MRNA-SPLICING FACTOR CWC25 HOMOLOG"/>
    <property type="match status" value="1"/>
</dbReference>
<dbReference type="Pfam" id="PF10197">
    <property type="entry name" value="Cir_N"/>
    <property type="match status" value="1"/>
</dbReference>
<dbReference type="AlphaFoldDB" id="A0AAF0J893"/>